<dbReference type="Gene3D" id="1.20.120.740">
    <property type="entry name" value="YgfB uncharacterised protein family UPF0149, PF03695"/>
    <property type="match status" value="1"/>
</dbReference>
<dbReference type="Pfam" id="PF02810">
    <property type="entry name" value="SEC-C"/>
    <property type="match status" value="1"/>
</dbReference>
<accession>A0A5C1Q6Z0</accession>
<organism evidence="2 3">
    <name type="scientific">Sphaerotilus sulfidivorans</name>
    <dbReference type="NCBI Taxonomy" id="639200"/>
    <lineage>
        <taxon>Bacteria</taxon>
        <taxon>Pseudomonadati</taxon>
        <taxon>Pseudomonadota</taxon>
        <taxon>Betaproteobacteria</taxon>
        <taxon>Burkholderiales</taxon>
        <taxon>Sphaerotilaceae</taxon>
        <taxon>Sphaerotilus</taxon>
    </lineage>
</organism>
<dbReference type="Gene3D" id="3.10.450.50">
    <property type="match status" value="1"/>
</dbReference>
<dbReference type="SUPFAM" id="SSF101327">
    <property type="entry name" value="YgfB-like"/>
    <property type="match status" value="1"/>
</dbReference>
<dbReference type="SUPFAM" id="SSF103642">
    <property type="entry name" value="Sec-C motif"/>
    <property type="match status" value="1"/>
</dbReference>
<dbReference type="InterPro" id="IPR036255">
    <property type="entry name" value="YgfB-like_sf"/>
</dbReference>
<name>A0A5C1Q6Z0_9BURK</name>
<protein>
    <submittedName>
        <fullName evidence="2">YecA family protein</fullName>
    </submittedName>
</protein>
<dbReference type="NCBIfam" id="TIGR02292">
    <property type="entry name" value="ygfB_yecA"/>
    <property type="match status" value="1"/>
</dbReference>
<reference evidence="2 3" key="1">
    <citation type="submission" date="2019-02" db="EMBL/GenBank/DDBJ databases">
        <title>Complete Genome Sequence and Methylome Analysis of Sphaerotilus natans subsp. sulfidivorans D-507.</title>
        <authorList>
            <person name="Fomenkov A."/>
            <person name="Gridneva E."/>
            <person name="Smolyakov D."/>
            <person name="Dubinina G."/>
            <person name="Vincze T."/>
            <person name="Grabovich M."/>
            <person name="Roberts R.J."/>
        </authorList>
    </citation>
    <scope>NUCLEOTIDE SEQUENCE [LARGE SCALE GENOMIC DNA]</scope>
    <source>
        <strain evidence="2 3">D-507</strain>
    </source>
</reference>
<dbReference type="Pfam" id="PF03695">
    <property type="entry name" value="UPF0149"/>
    <property type="match status" value="1"/>
</dbReference>
<evidence type="ECO:0000313" key="3">
    <source>
        <dbReference type="Proteomes" id="UP000323522"/>
    </source>
</evidence>
<dbReference type="EMBL" id="CP035708">
    <property type="protein sequence ID" value="QEN02636.1"/>
    <property type="molecule type" value="Genomic_DNA"/>
</dbReference>
<dbReference type="AlphaFoldDB" id="A0A5C1Q6Z0"/>
<dbReference type="OrthoDB" id="570299at2"/>
<dbReference type="InterPro" id="IPR011978">
    <property type="entry name" value="YgfB-like"/>
</dbReference>
<feature type="region of interest" description="Disordered" evidence="1">
    <location>
        <begin position="329"/>
        <end position="353"/>
    </location>
</feature>
<evidence type="ECO:0000313" key="2">
    <source>
        <dbReference type="EMBL" id="QEN02636.1"/>
    </source>
</evidence>
<dbReference type="KEGG" id="snn:EWH46_10075"/>
<proteinExistence type="predicted"/>
<dbReference type="InterPro" id="IPR004027">
    <property type="entry name" value="SEC_C_motif"/>
</dbReference>
<sequence>MLAAVQQHIDLVVGQPGLHLRQAMDHADAVAVAAHQRLQSGGVAERQAGQQKMPGGGGRARGQSGQRRQREVMRDGSFHGDRAYRDVDVTMPRTGPPGPPGLPALTFASPMPGSGLRSRPFRHRSIPDPQPMNNAATSPVPPDAAALAALQAFLTDLPAGAMTLERLDGFLSALNCAASPPGPSVWLAQVWGESAEAQVSFENEAQARAIAGTLMKLHESIGAALERGGRGGASHRPRLALRPDGLPGGNDWASGFVLGMQIAPEGWQPLLADDEAGQALVPIMMLHHEHDEDEALRPPPIDAAMRAELPEVLADVLLQLHQQLAPARRELQRSERQALTFRRSAPKVGRNDPCPCGSGRKYKACCALQAG</sequence>
<gene>
    <name evidence="2" type="ORF">EWH46_10075</name>
</gene>
<dbReference type="Proteomes" id="UP000323522">
    <property type="component" value="Chromosome"/>
</dbReference>
<evidence type="ECO:0000256" key="1">
    <source>
        <dbReference type="SAM" id="MobiDB-lite"/>
    </source>
</evidence>
<feature type="region of interest" description="Disordered" evidence="1">
    <location>
        <begin position="40"/>
        <end position="72"/>
    </location>
</feature>